<organism evidence="2 3">
    <name type="scientific">Zhihengliuella flava</name>
    <dbReference type="NCBI Taxonomy" id="1285193"/>
    <lineage>
        <taxon>Bacteria</taxon>
        <taxon>Bacillati</taxon>
        <taxon>Actinomycetota</taxon>
        <taxon>Actinomycetes</taxon>
        <taxon>Micrococcales</taxon>
        <taxon>Micrococcaceae</taxon>
        <taxon>Zhihengliuella</taxon>
    </lineage>
</organism>
<dbReference type="EMBL" id="JADOTZ010000001">
    <property type="protein sequence ID" value="MBG6085856.1"/>
    <property type="molecule type" value="Genomic_DNA"/>
</dbReference>
<reference evidence="2" key="1">
    <citation type="submission" date="2020-11" db="EMBL/GenBank/DDBJ databases">
        <title>Sequencing the genomes of 1000 actinobacteria strains.</title>
        <authorList>
            <person name="Klenk H.-P."/>
        </authorList>
    </citation>
    <scope>NUCLEOTIDE SEQUENCE</scope>
    <source>
        <strain evidence="2">DSM 26152</strain>
    </source>
</reference>
<name>A0A931DE86_9MICC</name>
<accession>A0A931DE86</accession>
<protein>
    <submittedName>
        <fullName evidence="2">Uncharacterized protein</fullName>
    </submittedName>
</protein>
<evidence type="ECO:0000313" key="3">
    <source>
        <dbReference type="Proteomes" id="UP000625033"/>
    </source>
</evidence>
<evidence type="ECO:0000313" key="2">
    <source>
        <dbReference type="EMBL" id="MBG6085856.1"/>
    </source>
</evidence>
<dbReference type="AlphaFoldDB" id="A0A931DE86"/>
<keyword evidence="1" id="KW-1133">Transmembrane helix</keyword>
<proteinExistence type="predicted"/>
<evidence type="ECO:0000256" key="1">
    <source>
        <dbReference type="SAM" id="Phobius"/>
    </source>
</evidence>
<dbReference type="Proteomes" id="UP000625033">
    <property type="component" value="Unassembled WGS sequence"/>
</dbReference>
<keyword evidence="1" id="KW-0472">Membrane</keyword>
<keyword evidence="1" id="KW-0812">Transmembrane</keyword>
<comment type="caution">
    <text evidence="2">The sequence shown here is derived from an EMBL/GenBank/DDBJ whole genome shotgun (WGS) entry which is preliminary data.</text>
</comment>
<feature type="transmembrane region" description="Helical" evidence="1">
    <location>
        <begin position="12"/>
        <end position="29"/>
    </location>
</feature>
<keyword evidence="3" id="KW-1185">Reference proteome</keyword>
<sequence length="33" mass="3512">MNPILDPAFNGVDLLALIAAGAALATLYVKRWI</sequence>
<gene>
    <name evidence="2" type="ORF">IW252_002623</name>
</gene>